<proteinExistence type="inferred from homology"/>
<dbReference type="EMBL" id="JAHRIN010078725">
    <property type="protein sequence ID" value="MEQ2219261.1"/>
    <property type="molecule type" value="Genomic_DNA"/>
</dbReference>
<evidence type="ECO:0000313" key="6">
    <source>
        <dbReference type="Proteomes" id="UP001434883"/>
    </source>
</evidence>
<keyword evidence="3" id="KW-0041">Annexin</keyword>
<keyword evidence="4" id="KW-0732">Signal</keyword>
<feature type="signal peptide" evidence="4">
    <location>
        <begin position="1"/>
        <end position="30"/>
    </location>
</feature>
<dbReference type="PROSITE" id="PS51897">
    <property type="entry name" value="ANNEXIN_2"/>
    <property type="match status" value="1"/>
</dbReference>
<dbReference type="InterPro" id="IPR018502">
    <property type="entry name" value="Annexin_repeat"/>
</dbReference>
<dbReference type="Pfam" id="PF00191">
    <property type="entry name" value="Annexin"/>
    <property type="match status" value="1"/>
</dbReference>
<evidence type="ECO:0000256" key="1">
    <source>
        <dbReference type="ARBA" id="ARBA00007831"/>
    </source>
</evidence>
<gene>
    <name evidence="5" type="ORF">XENOCAPTIV_015014</name>
</gene>
<protein>
    <recommendedName>
        <fullName evidence="7">Annexin</fullName>
    </recommendedName>
</protein>
<feature type="chain" id="PRO_5045453304" description="Annexin" evidence="4">
    <location>
        <begin position="31"/>
        <end position="168"/>
    </location>
</feature>
<dbReference type="PROSITE" id="PS51257">
    <property type="entry name" value="PROKAR_LIPOPROTEIN"/>
    <property type="match status" value="1"/>
</dbReference>
<dbReference type="Gene3D" id="1.10.220.10">
    <property type="entry name" value="Annexin"/>
    <property type="match status" value="1"/>
</dbReference>
<evidence type="ECO:0000256" key="2">
    <source>
        <dbReference type="ARBA" id="ARBA00022737"/>
    </source>
</evidence>
<dbReference type="PANTHER" id="PTHR10502:SF26">
    <property type="entry name" value="ANNEXIN A5"/>
    <property type="match status" value="1"/>
</dbReference>
<dbReference type="InterPro" id="IPR037104">
    <property type="entry name" value="Annexin_sf"/>
</dbReference>
<accession>A0ABV0SHG8</accession>
<dbReference type="SUPFAM" id="SSF47874">
    <property type="entry name" value="Annexin"/>
    <property type="match status" value="1"/>
</dbReference>
<dbReference type="PANTHER" id="PTHR10502">
    <property type="entry name" value="ANNEXIN"/>
    <property type="match status" value="1"/>
</dbReference>
<sequence>MGRTGVWSINYRRFMFVGFLLLVLPSSSLSAGCSQSFTWRLQLSDKSRSDRPGSGKPLRVRKVREEQYFLPTVEKPSNIFRMASRGTVKASANFNASADAEVLHKAMKGLGTDEAAILQLVTARSNAQRQEIKAAYKTLFGKVRLPVQRLIYTGSCRASPLTHNEEWN</sequence>
<evidence type="ECO:0000256" key="4">
    <source>
        <dbReference type="SAM" id="SignalP"/>
    </source>
</evidence>
<evidence type="ECO:0008006" key="7">
    <source>
        <dbReference type="Google" id="ProtNLM"/>
    </source>
</evidence>
<comment type="similarity">
    <text evidence="1">Belongs to the annexin family.</text>
</comment>
<keyword evidence="6" id="KW-1185">Reference proteome</keyword>
<evidence type="ECO:0000313" key="5">
    <source>
        <dbReference type="EMBL" id="MEQ2219261.1"/>
    </source>
</evidence>
<reference evidence="5 6" key="1">
    <citation type="submission" date="2021-06" db="EMBL/GenBank/DDBJ databases">
        <authorList>
            <person name="Palmer J.M."/>
        </authorList>
    </citation>
    <scope>NUCLEOTIDE SEQUENCE [LARGE SCALE GENOMIC DNA]</scope>
    <source>
        <strain evidence="5 6">XC_2019</strain>
        <tissue evidence="5">Muscle</tissue>
    </source>
</reference>
<organism evidence="5 6">
    <name type="scientific">Xenoophorus captivus</name>
    <dbReference type="NCBI Taxonomy" id="1517983"/>
    <lineage>
        <taxon>Eukaryota</taxon>
        <taxon>Metazoa</taxon>
        <taxon>Chordata</taxon>
        <taxon>Craniata</taxon>
        <taxon>Vertebrata</taxon>
        <taxon>Euteleostomi</taxon>
        <taxon>Actinopterygii</taxon>
        <taxon>Neopterygii</taxon>
        <taxon>Teleostei</taxon>
        <taxon>Neoteleostei</taxon>
        <taxon>Acanthomorphata</taxon>
        <taxon>Ovalentaria</taxon>
        <taxon>Atherinomorphae</taxon>
        <taxon>Cyprinodontiformes</taxon>
        <taxon>Goodeidae</taxon>
        <taxon>Xenoophorus</taxon>
    </lineage>
</organism>
<keyword evidence="2" id="KW-0677">Repeat</keyword>
<name>A0ABV0SHG8_9TELE</name>
<evidence type="ECO:0000256" key="3">
    <source>
        <dbReference type="ARBA" id="ARBA00023216"/>
    </source>
</evidence>
<dbReference type="Proteomes" id="UP001434883">
    <property type="component" value="Unassembled WGS sequence"/>
</dbReference>
<comment type="caution">
    <text evidence="5">The sequence shown here is derived from an EMBL/GenBank/DDBJ whole genome shotgun (WGS) entry which is preliminary data.</text>
</comment>